<evidence type="ECO:0000313" key="6">
    <source>
        <dbReference type="EMBL" id="KAE9271336.1"/>
    </source>
</evidence>
<name>A0A6A4B9T6_9STRA</name>
<organism evidence="6 7">
    <name type="scientific">Phytophthora rubi</name>
    <dbReference type="NCBI Taxonomy" id="129364"/>
    <lineage>
        <taxon>Eukaryota</taxon>
        <taxon>Sar</taxon>
        <taxon>Stramenopiles</taxon>
        <taxon>Oomycota</taxon>
        <taxon>Peronosporomycetes</taxon>
        <taxon>Peronosporales</taxon>
        <taxon>Peronosporaceae</taxon>
        <taxon>Phytophthora</taxon>
    </lineage>
</organism>
<evidence type="ECO:0000313" key="7">
    <source>
        <dbReference type="Proteomes" id="UP000434957"/>
    </source>
</evidence>
<comment type="subcellular location">
    <subcellularLocation>
        <location evidence="1">Host cell</location>
    </subcellularLocation>
    <subcellularLocation>
        <location evidence="2">Secreted</location>
    </subcellularLocation>
</comment>
<feature type="domain" description="Crinkler effector protein N-terminal" evidence="5">
    <location>
        <begin position="28"/>
        <end position="135"/>
    </location>
</feature>
<reference evidence="6 7" key="1">
    <citation type="submission" date="2018-08" db="EMBL/GenBank/DDBJ databases">
        <title>Genomic investigation of the strawberry pathogen Phytophthora fragariae indicates pathogenicity is determined by transcriptional variation in three key races.</title>
        <authorList>
            <person name="Adams T.M."/>
            <person name="Armitage A.D."/>
            <person name="Sobczyk M.K."/>
            <person name="Bates H.J."/>
            <person name="Dunwell J.M."/>
            <person name="Nellist C.F."/>
            <person name="Harrison R.J."/>
        </authorList>
    </citation>
    <scope>NUCLEOTIDE SEQUENCE [LARGE SCALE GENOMIC DNA]</scope>
    <source>
        <strain evidence="6 7">SCRP333</strain>
    </source>
</reference>
<comment type="caution">
    <text evidence="6">The sequence shown here is derived from an EMBL/GenBank/DDBJ whole genome shotgun (WGS) entry which is preliminary data.</text>
</comment>
<dbReference type="AlphaFoldDB" id="A0A6A4B9T6"/>
<accession>A0A6A4B9T6</accession>
<evidence type="ECO:0000259" key="5">
    <source>
        <dbReference type="Pfam" id="PF20147"/>
    </source>
</evidence>
<evidence type="ECO:0000256" key="4">
    <source>
        <dbReference type="SAM" id="MobiDB-lite"/>
    </source>
</evidence>
<dbReference type="InterPro" id="IPR027417">
    <property type="entry name" value="P-loop_NTPase"/>
</dbReference>
<dbReference type="GO" id="GO:0005576">
    <property type="term" value="C:extracellular region"/>
    <property type="evidence" value="ECO:0007669"/>
    <property type="project" value="UniProtKB-SubCell"/>
</dbReference>
<evidence type="ECO:0000256" key="3">
    <source>
        <dbReference type="ARBA" id="ARBA00022525"/>
    </source>
</evidence>
<gene>
    <name evidence="6" type="ORF">PR003_g30539</name>
</gene>
<evidence type="ECO:0000256" key="1">
    <source>
        <dbReference type="ARBA" id="ARBA00004340"/>
    </source>
</evidence>
<keyword evidence="3" id="KW-0964">Secreted</keyword>
<proteinExistence type="predicted"/>
<keyword evidence="7" id="KW-1185">Reference proteome</keyword>
<dbReference type="Proteomes" id="UP000434957">
    <property type="component" value="Unassembled WGS sequence"/>
</dbReference>
<protein>
    <recommendedName>
        <fullName evidence="5">Crinkler effector protein N-terminal domain-containing protein</fullName>
    </recommendedName>
</protein>
<dbReference type="InterPro" id="IPR045379">
    <property type="entry name" value="Crinkler_N"/>
</dbReference>
<dbReference type="GO" id="GO:0043657">
    <property type="term" value="C:host cell"/>
    <property type="evidence" value="ECO:0007669"/>
    <property type="project" value="UniProtKB-SubCell"/>
</dbReference>
<dbReference type="SUPFAM" id="SSF52540">
    <property type="entry name" value="P-loop containing nucleoside triphosphate hydrolases"/>
    <property type="match status" value="1"/>
</dbReference>
<dbReference type="Pfam" id="PF20147">
    <property type="entry name" value="Crinkler"/>
    <property type="match status" value="1"/>
</dbReference>
<feature type="non-terminal residue" evidence="6">
    <location>
        <position position="532"/>
    </location>
</feature>
<evidence type="ECO:0000256" key="2">
    <source>
        <dbReference type="ARBA" id="ARBA00004613"/>
    </source>
</evidence>
<dbReference type="EMBL" id="QXFT01005751">
    <property type="protein sequence ID" value="KAE9271336.1"/>
    <property type="molecule type" value="Genomic_DNA"/>
</dbReference>
<feature type="region of interest" description="Disordered" evidence="4">
    <location>
        <begin position="1"/>
        <end position="20"/>
    </location>
</feature>
<sequence length="532" mass="59767">MDVKMTPPAATPRGEADVKMTPPTANEIELFCGVYGSVEDLLIVKARLDERVESVRVELGNQLGVQPKDLRLYLAKKKGGDWVKADEELESFLARGPVKNESGGSAFNRMWRTNLLSEYFGQQTPPLGVVHVLVELMENLKRQKTGSEAPLNLTDLKASKSGDLPKDGDFLELFDWNDKDFGKVKNIKAIGDIVGFTGPEFYVRKEILCVLENFKEFLQVKLGKTTEKFPNEQFIFMGSPGTGKSCILALICFYLAIKKNVPVVWHRVAGVGLPVTRLFHQGKYYEWIDETGSTYLTILKTKIDDEFDPASCWFCLDGLKQEQLARTNFGTAFTLLATSGQFNKKGEGGLVQATCLLPYWRQEDLEDLAEKMHMGNAADRYFVSGGSVRFFVNPIEKSRMSVTSALRRVSTADADVLLTPVGSGSKQQIDSLRGIGILNVSDPKQYTDPDYWKALVTSKMVMEYLVKLTKPDYFQKFLVVAKDLKDPRLQGVVLEQLFHSYVRNQESVGISYMKYDNQNRNTHPDPGHASMR</sequence>